<dbReference type="SUPFAM" id="SSF50891">
    <property type="entry name" value="Cyclophilin-like"/>
    <property type="match status" value="1"/>
</dbReference>
<evidence type="ECO:0000256" key="8">
    <source>
        <dbReference type="ARBA" id="ARBA00023110"/>
    </source>
</evidence>
<dbReference type="InterPro" id="IPR002130">
    <property type="entry name" value="Cyclophilin-type_PPIase_dom"/>
</dbReference>
<proteinExistence type="inferred from homology"/>
<keyword evidence="6" id="KW-0747">Spliceosome</keyword>
<evidence type="ECO:0000256" key="3">
    <source>
        <dbReference type="ARBA" id="ARBA00004496"/>
    </source>
</evidence>
<dbReference type="GO" id="GO:0005737">
    <property type="term" value="C:cytoplasm"/>
    <property type="evidence" value="ECO:0007669"/>
    <property type="project" value="UniProtKB-SubCell"/>
</dbReference>
<feature type="compositionally biased region" description="Polar residues" evidence="16">
    <location>
        <begin position="1"/>
        <end position="11"/>
    </location>
</feature>
<keyword evidence="5" id="KW-0507">mRNA processing</keyword>
<keyword evidence="7" id="KW-0007">Acetylation</keyword>
<dbReference type="InterPro" id="IPR029000">
    <property type="entry name" value="Cyclophilin-like_dom_sf"/>
</dbReference>
<dbReference type="Gene3D" id="2.40.100.10">
    <property type="entry name" value="Cyclophilin-like"/>
    <property type="match status" value="1"/>
</dbReference>
<dbReference type="PANTHER" id="PTHR11071:SF561">
    <property type="entry name" value="PEPTIDYL-PROLYL CIS-TRANS ISOMERASE D-RELATED"/>
    <property type="match status" value="1"/>
</dbReference>
<comment type="catalytic activity">
    <reaction evidence="1 15">
        <text>[protein]-peptidylproline (omega=180) = [protein]-peptidylproline (omega=0)</text>
        <dbReference type="Rhea" id="RHEA:16237"/>
        <dbReference type="Rhea" id="RHEA-COMP:10747"/>
        <dbReference type="Rhea" id="RHEA-COMP:10748"/>
        <dbReference type="ChEBI" id="CHEBI:83833"/>
        <dbReference type="ChEBI" id="CHEBI:83834"/>
        <dbReference type="EC" id="5.2.1.8"/>
    </reaction>
</comment>
<comment type="similarity">
    <text evidence="13">Belongs to the cyclophilin-type PPIase family. PPIase H subfamily.</text>
</comment>
<dbReference type="GO" id="GO:0016607">
    <property type="term" value="C:nuclear speck"/>
    <property type="evidence" value="ECO:0007669"/>
    <property type="project" value="UniProtKB-SubCell"/>
</dbReference>
<comment type="function">
    <text evidence="15">PPIases accelerate the folding of proteins. It catalyzes the cis-trans isomerization of proline imidic peptide bonds in oligopeptides.</text>
</comment>
<evidence type="ECO:0000256" key="1">
    <source>
        <dbReference type="ARBA" id="ARBA00000971"/>
    </source>
</evidence>
<dbReference type="GO" id="GO:0016018">
    <property type="term" value="F:cyclosporin A binding"/>
    <property type="evidence" value="ECO:0007669"/>
    <property type="project" value="TreeGrafter"/>
</dbReference>
<keyword evidence="19" id="KW-1185">Reference proteome</keyword>
<keyword evidence="11 15" id="KW-0413">Isomerase</keyword>
<keyword evidence="10" id="KW-0508">mRNA splicing</keyword>
<evidence type="ECO:0000256" key="13">
    <source>
        <dbReference type="ARBA" id="ARBA00038512"/>
    </source>
</evidence>
<dbReference type="PRINTS" id="PR00153">
    <property type="entry name" value="CSAPPISMRASE"/>
</dbReference>
<comment type="subcellular location">
    <subcellularLocation>
        <location evidence="3">Cytoplasm</location>
    </subcellularLocation>
    <subcellularLocation>
        <location evidence="2">Nucleus speckle</location>
    </subcellularLocation>
</comment>
<feature type="domain" description="PPIase cyclophilin-type" evidence="17">
    <location>
        <begin position="83"/>
        <end position="245"/>
    </location>
</feature>
<dbReference type="GO" id="GO:0008380">
    <property type="term" value="P:RNA splicing"/>
    <property type="evidence" value="ECO:0007669"/>
    <property type="project" value="UniProtKB-KW"/>
</dbReference>
<protein>
    <recommendedName>
        <fullName evidence="15">Peptidyl-prolyl cis-trans isomerase</fullName>
        <shortName evidence="15">PPIase</shortName>
        <ecNumber evidence="15">5.2.1.8</ecNumber>
    </recommendedName>
</protein>
<evidence type="ECO:0000256" key="5">
    <source>
        <dbReference type="ARBA" id="ARBA00022664"/>
    </source>
</evidence>
<dbReference type="GO" id="GO:0003755">
    <property type="term" value="F:peptidyl-prolyl cis-trans isomerase activity"/>
    <property type="evidence" value="ECO:0007669"/>
    <property type="project" value="UniProtKB-UniRule"/>
</dbReference>
<evidence type="ECO:0000256" key="11">
    <source>
        <dbReference type="ARBA" id="ARBA00023235"/>
    </source>
</evidence>
<evidence type="ECO:0000256" key="2">
    <source>
        <dbReference type="ARBA" id="ARBA00004324"/>
    </source>
</evidence>
<dbReference type="InterPro" id="IPR020892">
    <property type="entry name" value="Cyclophilin-type_PPIase_CS"/>
</dbReference>
<keyword evidence="12" id="KW-0539">Nucleus</keyword>
<evidence type="ECO:0000256" key="4">
    <source>
        <dbReference type="ARBA" id="ARBA00022490"/>
    </source>
</evidence>
<evidence type="ECO:0000256" key="14">
    <source>
        <dbReference type="ARBA" id="ARBA00059766"/>
    </source>
</evidence>
<dbReference type="EC" id="5.2.1.8" evidence="15"/>
<evidence type="ECO:0000256" key="15">
    <source>
        <dbReference type="RuleBase" id="RU363019"/>
    </source>
</evidence>
<dbReference type="Pfam" id="PF00160">
    <property type="entry name" value="Pro_isomerase"/>
    <property type="match status" value="1"/>
</dbReference>
<evidence type="ECO:0000313" key="18">
    <source>
        <dbReference type="Ensembl" id="ENSJHYP00000020881.1"/>
    </source>
</evidence>
<evidence type="ECO:0000256" key="16">
    <source>
        <dbReference type="SAM" id="MobiDB-lite"/>
    </source>
</evidence>
<organism evidence="18 19">
    <name type="scientific">Junco hyemalis</name>
    <name type="common">Dark-eyed junco</name>
    <dbReference type="NCBI Taxonomy" id="40217"/>
    <lineage>
        <taxon>Eukaryota</taxon>
        <taxon>Metazoa</taxon>
        <taxon>Chordata</taxon>
        <taxon>Craniata</taxon>
        <taxon>Vertebrata</taxon>
        <taxon>Euteleostomi</taxon>
        <taxon>Archelosauria</taxon>
        <taxon>Archosauria</taxon>
        <taxon>Dinosauria</taxon>
        <taxon>Saurischia</taxon>
        <taxon>Theropoda</taxon>
        <taxon>Coelurosauria</taxon>
        <taxon>Aves</taxon>
        <taxon>Neognathae</taxon>
        <taxon>Neoaves</taxon>
        <taxon>Telluraves</taxon>
        <taxon>Australaves</taxon>
        <taxon>Passeriformes</taxon>
        <taxon>Passerellidae</taxon>
        <taxon>Junco</taxon>
    </lineage>
</organism>
<dbReference type="AlphaFoldDB" id="A0A8C5JMR7"/>
<dbReference type="CDD" id="cd01926">
    <property type="entry name" value="cyclophilin_ABH_like"/>
    <property type="match status" value="1"/>
</dbReference>
<evidence type="ECO:0000256" key="6">
    <source>
        <dbReference type="ARBA" id="ARBA00022728"/>
    </source>
</evidence>
<dbReference type="GO" id="GO:0005681">
    <property type="term" value="C:spliceosomal complex"/>
    <property type="evidence" value="ECO:0007669"/>
    <property type="project" value="UniProtKB-KW"/>
</dbReference>
<feature type="region of interest" description="Disordered" evidence="16">
    <location>
        <begin position="1"/>
        <end position="53"/>
    </location>
</feature>
<dbReference type="Proteomes" id="UP000694408">
    <property type="component" value="Unplaced"/>
</dbReference>
<accession>A0A8C5JMR7</accession>
<evidence type="ECO:0000256" key="10">
    <source>
        <dbReference type="ARBA" id="ARBA00023187"/>
    </source>
</evidence>
<reference evidence="18" key="1">
    <citation type="submission" date="2025-08" db="UniProtKB">
        <authorList>
            <consortium name="Ensembl"/>
        </authorList>
    </citation>
    <scope>IDENTIFICATION</scope>
</reference>
<keyword evidence="9" id="KW-0143">Chaperone</keyword>
<reference evidence="18" key="2">
    <citation type="submission" date="2025-09" db="UniProtKB">
        <authorList>
            <consortium name="Ensembl"/>
        </authorList>
    </citation>
    <scope>IDENTIFICATION</scope>
</reference>
<dbReference type="GO" id="GO:0006397">
    <property type="term" value="P:mRNA processing"/>
    <property type="evidence" value="ECO:0007669"/>
    <property type="project" value="UniProtKB-KW"/>
</dbReference>
<keyword evidence="8 15" id="KW-0697">Rotamase</keyword>
<evidence type="ECO:0000256" key="9">
    <source>
        <dbReference type="ARBA" id="ARBA00023186"/>
    </source>
</evidence>
<evidence type="ECO:0000259" key="17">
    <source>
        <dbReference type="PROSITE" id="PS50072"/>
    </source>
</evidence>
<evidence type="ECO:0000256" key="7">
    <source>
        <dbReference type="ARBA" id="ARBA00022990"/>
    </source>
</evidence>
<name>A0A8C5JMR7_JUNHY</name>
<evidence type="ECO:0000256" key="12">
    <source>
        <dbReference type="ARBA" id="ARBA00023242"/>
    </source>
</evidence>
<dbReference type="PROSITE" id="PS50072">
    <property type="entry name" value="CSA_PPIASE_2"/>
    <property type="match status" value="1"/>
</dbReference>
<sequence length="246" mass="26708">MNGQAFPTEQRSAPAGWRSGRHPDTTDAVWTHNTHPRRPGQPQTISRPSRLSSPFPLPPPFPLPAVAVAMSALAANPNNPVVFFDVTIGGQEVGRMKIELFADVVPKTAENFRQFCTGEFRKDGVPIGYKGSTFHRVIKDFMIQGGDFVNGDGTGVASIYRGPFADENFKLKHSAPGLLSMANSGPSTNGCQFFITCSKCDWLDGKHVVFGKIVDGLLVMRKIENVPTGPNNKPKLPVVISQCGEM</sequence>
<dbReference type="FunFam" id="2.40.100.10:FF:000017">
    <property type="entry name" value="Peptidyl-prolyl cis-trans isomerase"/>
    <property type="match status" value="1"/>
</dbReference>
<dbReference type="Ensembl" id="ENSJHYT00000025165.1">
    <property type="protein sequence ID" value="ENSJHYP00000020881.1"/>
    <property type="gene ID" value="ENSJHYG00000015795.1"/>
</dbReference>
<keyword evidence="4" id="KW-0963">Cytoplasm</keyword>
<dbReference type="GO" id="GO:0006457">
    <property type="term" value="P:protein folding"/>
    <property type="evidence" value="ECO:0007669"/>
    <property type="project" value="InterPro"/>
</dbReference>
<dbReference type="OMA" id="XANSGPS"/>
<comment type="function">
    <text evidence="14">PPIase that catalyzes the cis-trans isomerization of proline imidic peptide bonds in oligopeptides and may therefore assist protein folding. Participates in pre-mRNA splicing. May play a role in the assembly of the U4/U5/U6 tri-snRNP complex, one of the building blocks of the spliceosome. May act as a chaperone.</text>
</comment>
<dbReference type="PROSITE" id="PS00170">
    <property type="entry name" value="CSA_PPIASE_1"/>
    <property type="match status" value="1"/>
</dbReference>
<evidence type="ECO:0000313" key="19">
    <source>
        <dbReference type="Proteomes" id="UP000694408"/>
    </source>
</evidence>
<dbReference type="PANTHER" id="PTHR11071">
    <property type="entry name" value="PEPTIDYL-PROLYL CIS-TRANS ISOMERASE"/>
    <property type="match status" value="1"/>
</dbReference>